<protein>
    <submittedName>
        <fullName evidence="2">Uncharacterized protein</fullName>
    </submittedName>
</protein>
<gene>
    <name evidence="2" type="ORF">FH972_018774</name>
</gene>
<dbReference type="EMBL" id="CM017328">
    <property type="protein sequence ID" value="KAE8123852.1"/>
    <property type="molecule type" value="Genomic_DNA"/>
</dbReference>
<feature type="transmembrane region" description="Helical" evidence="1">
    <location>
        <begin position="213"/>
        <end position="233"/>
    </location>
</feature>
<dbReference type="Proteomes" id="UP000327013">
    <property type="component" value="Chromosome 8"/>
</dbReference>
<evidence type="ECO:0000313" key="2">
    <source>
        <dbReference type="EMBL" id="KAE8123852.1"/>
    </source>
</evidence>
<reference evidence="2 3" key="1">
    <citation type="submission" date="2019-06" db="EMBL/GenBank/DDBJ databases">
        <title>A chromosomal-level reference genome of Carpinus fangiana (Coryloideae, Betulaceae).</title>
        <authorList>
            <person name="Yang X."/>
            <person name="Wang Z."/>
            <person name="Zhang L."/>
            <person name="Hao G."/>
            <person name="Liu J."/>
            <person name="Yang Y."/>
        </authorList>
    </citation>
    <scope>NUCLEOTIDE SEQUENCE [LARGE SCALE GENOMIC DNA]</scope>
    <source>
        <strain evidence="2">Cfa_2016G</strain>
        <tissue evidence="2">Leaf</tissue>
    </source>
</reference>
<keyword evidence="3" id="KW-1185">Reference proteome</keyword>
<proteinExistence type="predicted"/>
<sequence>MKGSHIKEKATHDKLQKKFKALQQDWESYMQSNPRTLRRCSTDSKAMAKARQLLDCSPRNLMSSLQQKLSPSEGGWKIRNNDLAKEEIFRERKVAIENGLKGRRRLFEDLEDETEMAFGGREKICNGWNGFVQDLESEVRPMSFYNSEDDHEFGGSKDLPVCFQFSSSSSSSSLSSLSGEKVEGEVLEEEKKVVASVETRRVAYGGSGNGRSWMVSVMCWLAIASILYAISIVPMRSLCGYGDENEMLLVPT</sequence>
<evidence type="ECO:0000313" key="3">
    <source>
        <dbReference type="Proteomes" id="UP000327013"/>
    </source>
</evidence>
<evidence type="ECO:0000256" key="1">
    <source>
        <dbReference type="SAM" id="Phobius"/>
    </source>
</evidence>
<keyword evidence="1" id="KW-0812">Transmembrane</keyword>
<organism evidence="2 3">
    <name type="scientific">Carpinus fangiana</name>
    <dbReference type="NCBI Taxonomy" id="176857"/>
    <lineage>
        <taxon>Eukaryota</taxon>
        <taxon>Viridiplantae</taxon>
        <taxon>Streptophyta</taxon>
        <taxon>Embryophyta</taxon>
        <taxon>Tracheophyta</taxon>
        <taxon>Spermatophyta</taxon>
        <taxon>Magnoliopsida</taxon>
        <taxon>eudicotyledons</taxon>
        <taxon>Gunneridae</taxon>
        <taxon>Pentapetalae</taxon>
        <taxon>rosids</taxon>
        <taxon>fabids</taxon>
        <taxon>Fagales</taxon>
        <taxon>Betulaceae</taxon>
        <taxon>Carpinus</taxon>
    </lineage>
</organism>
<keyword evidence="1" id="KW-0472">Membrane</keyword>
<dbReference type="OrthoDB" id="1739873at2759"/>
<name>A0A5N6RNJ2_9ROSI</name>
<accession>A0A5N6RNJ2</accession>
<dbReference type="AlphaFoldDB" id="A0A5N6RNJ2"/>
<keyword evidence="1" id="KW-1133">Transmembrane helix</keyword>